<dbReference type="EMBL" id="CAFZ01000001">
    <property type="protein sequence ID" value="CCA66358.1"/>
    <property type="molecule type" value="Genomic_DNA"/>
</dbReference>
<feature type="domain" description="C2H2-type" evidence="10">
    <location>
        <begin position="85"/>
        <end position="107"/>
    </location>
</feature>
<keyword evidence="3" id="KW-0690">Ribosome biogenesis</keyword>
<evidence type="ECO:0000256" key="9">
    <source>
        <dbReference type="SAM" id="MobiDB-lite"/>
    </source>
</evidence>
<evidence type="ECO:0000256" key="1">
    <source>
        <dbReference type="ARBA" id="ARBA00004496"/>
    </source>
</evidence>
<evidence type="ECO:0000256" key="8">
    <source>
        <dbReference type="ARBA" id="ARBA00034126"/>
    </source>
</evidence>
<dbReference type="InterPro" id="IPR003604">
    <property type="entry name" value="Matrin/U1-like-C_Znf_C2H2"/>
</dbReference>
<evidence type="ECO:0000313" key="11">
    <source>
        <dbReference type="EMBL" id="CCA66358.1"/>
    </source>
</evidence>
<dbReference type="InterPro" id="IPR022755">
    <property type="entry name" value="Znf_C2H2_jaz"/>
</dbReference>
<keyword evidence="4" id="KW-0479">Metal-binding</keyword>
<dbReference type="SMART" id="SM00355">
    <property type="entry name" value="ZnF_C2H2"/>
    <property type="match status" value="3"/>
</dbReference>
<evidence type="ECO:0000256" key="6">
    <source>
        <dbReference type="ARBA" id="ARBA00022771"/>
    </source>
</evidence>
<dbReference type="InterPro" id="IPR013087">
    <property type="entry name" value="Znf_C2H2_type"/>
</dbReference>
<dbReference type="HOGENOM" id="CLU_018787_1_0_1"/>
<evidence type="ECO:0000256" key="7">
    <source>
        <dbReference type="ARBA" id="ARBA00022833"/>
    </source>
</evidence>
<protein>
    <recommendedName>
        <fullName evidence="10">C2H2-type domain-containing protein</fullName>
    </recommendedName>
</protein>
<dbReference type="GO" id="GO:0030687">
    <property type="term" value="C:preribosome, large subunit precursor"/>
    <property type="evidence" value="ECO:0007669"/>
    <property type="project" value="TreeGrafter"/>
</dbReference>
<dbReference type="eggNOG" id="KOG2785">
    <property type="taxonomic scope" value="Eukaryota"/>
</dbReference>
<feature type="region of interest" description="Disordered" evidence="9">
    <location>
        <begin position="234"/>
        <end position="255"/>
    </location>
</feature>
<reference evidence="11 12" key="1">
    <citation type="journal article" date="2011" name="PLoS Pathog.">
        <title>Endophytic Life Strategies Decoded by Genome and Transcriptome Analyses of the Mutualistic Root Symbiont Piriformospora indica.</title>
        <authorList>
            <person name="Zuccaro A."/>
            <person name="Lahrmann U."/>
            <person name="Guldener U."/>
            <person name="Langen G."/>
            <person name="Pfiffi S."/>
            <person name="Biedenkopf D."/>
            <person name="Wong P."/>
            <person name="Samans B."/>
            <person name="Grimm C."/>
            <person name="Basiewicz M."/>
            <person name="Murat C."/>
            <person name="Martin F."/>
            <person name="Kogel K.H."/>
        </authorList>
    </citation>
    <scope>NUCLEOTIDE SEQUENCE [LARGE SCALE GENOMIC DNA]</scope>
    <source>
        <strain evidence="11 12">DSM 11827</strain>
    </source>
</reference>
<feature type="compositionally biased region" description="Basic and acidic residues" evidence="9">
    <location>
        <begin position="242"/>
        <end position="255"/>
    </location>
</feature>
<dbReference type="PROSITE" id="PS00028">
    <property type="entry name" value="ZINC_FINGER_C2H2_1"/>
    <property type="match status" value="1"/>
</dbReference>
<dbReference type="InParanoid" id="G4T4V5"/>
<comment type="subcellular location">
    <subcellularLocation>
        <location evidence="1">Cytoplasm</location>
    </subcellularLocation>
</comment>
<evidence type="ECO:0000259" key="10">
    <source>
        <dbReference type="PROSITE" id="PS00028"/>
    </source>
</evidence>
<keyword evidence="6" id="KW-0863">Zinc-finger</keyword>
<dbReference type="FunCoup" id="G4T4V5">
    <property type="interactions" value="278"/>
</dbReference>
<keyword evidence="7" id="KW-0862">Zinc</keyword>
<dbReference type="AlphaFoldDB" id="G4T4V5"/>
<dbReference type="GO" id="GO:0042273">
    <property type="term" value="P:ribosomal large subunit biogenesis"/>
    <property type="evidence" value="ECO:0007669"/>
    <property type="project" value="TreeGrafter"/>
</dbReference>
<dbReference type="Proteomes" id="UP000007148">
    <property type="component" value="Unassembled WGS sequence"/>
</dbReference>
<dbReference type="Pfam" id="PF12171">
    <property type="entry name" value="zf-C2H2_jaz"/>
    <property type="match status" value="1"/>
</dbReference>
<evidence type="ECO:0000256" key="5">
    <source>
        <dbReference type="ARBA" id="ARBA00022737"/>
    </source>
</evidence>
<dbReference type="GO" id="GO:0008270">
    <property type="term" value="F:zinc ion binding"/>
    <property type="evidence" value="ECO:0007669"/>
    <property type="project" value="UniProtKB-KW"/>
</dbReference>
<dbReference type="OrthoDB" id="19329at2759"/>
<evidence type="ECO:0000256" key="4">
    <source>
        <dbReference type="ARBA" id="ARBA00022723"/>
    </source>
</evidence>
<dbReference type="STRING" id="1109443.G4T4V5"/>
<dbReference type="GO" id="GO:0005737">
    <property type="term" value="C:cytoplasm"/>
    <property type="evidence" value="ECO:0007669"/>
    <property type="project" value="UniProtKB-SubCell"/>
</dbReference>
<comment type="caution">
    <text evidence="11">The sequence shown here is derived from an EMBL/GenBank/DDBJ whole genome shotgun (WGS) entry which is preliminary data.</text>
</comment>
<dbReference type="GO" id="GO:0003676">
    <property type="term" value="F:nucleic acid binding"/>
    <property type="evidence" value="ECO:0007669"/>
    <property type="project" value="InterPro"/>
</dbReference>
<feature type="region of interest" description="Disordered" evidence="9">
    <location>
        <begin position="124"/>
        <end position="156"/>
    </location>
</feature>
<gene>
    <name evidence="11" type="ORF">PIIN_00044</name>
</gene>
<dbReference type="SMART" id="SM00451">
    <property type="entry name" value="ZnF_U1"/>
    <property type="match status" value="2"/>
</dbReference>
<feature type="region of interest" description="Disordered" evidence="9">
    <location>
        <begin position="299"/>
        <end position="352"/>
    </location>
</feature>
<comment type="similarity">
    <text evidence="8">Belongs to the REI1 family.</text>
</comment>
<evidence type="ECO:0000256" key="2">
    <source>
        <dbReference type="ARBA" id="ARBA00022490"/>
    </source>
</evidence>
<dbReference type="OMA" id="WTQTQQQ"/>
<evidence type="ECO:0000256" key="3">
    <source>
        <dbReference type="ARBA" id="ARBA00022517"/>
    </source>
</evidence>
<dbReference type="Gene3D" id="3.30.160.60">
    <property type="entry name" value="Classic Zinc Finger"/>
    <property type="match status" value="1"/>
</dbReference>
<name>G4T4V5_SERID</name>
<keyword evidence="2" id="KW-0963">Cytoplasm</keyword>
<dbReference type="InterPro" id="IPR041661">
    <property type="entry name" value="ZN622/Rei1/Reh1_Znf-C2H2"/>
</dbReference>
<organism evidence="11 12">
    <name type="scientific">Serendipita indica (strain DSM 11827)</name>
    <name type="common">Root endophyte fungus</name>
    <name type="synonym">Piriformospora indica</name>
    <dbReference type="NCBI Taxonomy" id="1109443"/>
    <lineage>
        <taxon>Eukaryota</taxon>
        <taxon>Fungi</taxon>
        <taxon>Dikarya</taxon>
        <taxon>Basidiomycota</taxon>
        <taxon>Agaricomycotina</taxon>
        <taxon>Agaricomycetes</taxon>
        <taxon>Sebacinales</taxon>
        <taxon>Serendipitaceae</taxon>
        <taxon>Serendipita</taxon>
    </lineage>
</organism>
<evidence type="ECO:0000313" key="12">
    <source>
        <dbReference type="Proteomes" id="UP000007148"/>
    </source>
</evidence>
<keyword evidence="5" id="KW-0677">Repeat</keyword>
<dbReference type="SUPFAM" id="SSF57667">
    <property type="entry name" value="beta-beta-alpha zinc fingers"/>
    <property type="match status" value="3"/>
</dbReference>
<dbReference type="InterPro" id="IPR040025">
    <property type="entry name" value="Znf622/Rei1/Reh1"/>
</dbReference>
<keyword evidence="12" id="KW-1185">Reference proteome</keyword>
<feature type="compositionally biased region" description="Acidic residues" evidence="9">
    <location>
        <begin position="310"/>
        <end position="338"/>
    </location>
</feature>
<accession>G4T4V5</accession>
<dbReference type="InterPro" id="IPR036236">
    <property type="entry name" value="Znf_C2H2_sf"/>
</dbReference>
<dbReference type="Pfam" id="PF12756">
    <property type="entry name" value="zf-C2H2_2"/>
    <property type="match status" value="2"/>
</dbReference>
<dbReference type="PANTHER" id="PTHR13182:SF8">
    <property type="entry name" value="CYTOPLASMIC 60S SUBUNIT BIOGENESIS FACTOR ZNF622"/>
    <property type="match status" value="1"/>
</dbReference>
<sequence length="473" mass="53603">MATTMLQSTTGEMFDASTMFTCLSCSIAFPSADDQRAHYRSDHHRYNMKRRVASLPPVSVAVFNQKVLERRTETAVMSSTKGSTCTICNKSYGSENAYRSHINSKRHKEAEIKYNAGIKDEMDKATTESAQTVEAPAPKVSTQARPTTNEDEDTEMSIDQKIARARTRLTPSDCLFCSARSDSLASNLTHMSVEHGFFIPDAEYLVDVEGFISYLGEKIAIGNVCIYCYGKRRRQPNSKGQSRKEEAEEEVTGREFRSLEATRRHMLDKAHCKIAFETEEERLEVSDYYDFTSSYPEASRRKSRKTKAEEEWEDMDGESGGEMDEVVEDDEEDMDTDGDEHLPESGVRLGDTPYELVLPSGARIGHRSLRHYYKQNYRASTKEETRSEEDPKSGAALVRELLSQKNSALVPRKGGFGAFGEGGEVVKARNPGEARNAGRHVKEYRDVKRREEFKTRIGFISNNQKHFREPFLQ</sequence>
<proteinExistence type="inferred from homology"/>
<dbReference type="PANTHER" id="PTHR13182">
    <property type="entry name" value="ZINC FINGER PROTEIN 622"/>
    <property type="match status" value="1"/>
</dbReference>